<dbReference type="InterPro" id="IPR050980">
    <property type="entry name" value="2C_sensor_his_kinase"/>
</dbReference>
<keyword evidence="5" id="KW-0597">Phosphoprotein</keyword>
<keyword evidence="4" id="KW-1003">Cell membrane</keyword>
<dbReference type="PANTHER" id="PTHR44936">
    <property type="entry name" value="SENSOR PROTEIN CREC"/>
    <property type="match status" value="1"/>
</dbReference>
<dbReference type="SUPFAM" id="SSF55785">
    <property type="entry name" value="PYP-like sensor domain (PAS domain)"/>
    <property type="match status" value="1"/>
</dbReference>
<comment type="subcellular location">
    <subcellularLocation>
        <location evidence="2">Cell membrane</location>
        <topology evidence="2">Multi-pass membrane protein</topology>
    </subcellularLocation>
</comment>
<dbReference type="Gene3D" id="3.30.450.20">
    <property type="entry name" value="PAS domain"/>
    <property type="match status" value="2"/>
</dbReference>
<dbReference type="InterPro" id="IPR033463">
    <property type="entry name" value="sCache_3"/>
</dbReference>
<evidence type="ECO:0000256" key="5">
    <source>
        <dbReference type="ARBA" id="ARBA00022553"/>
    </source>
</evidence>
<reference evidence="16" key="1">
    <citation type="submission" date="2015-08" db="EMBL/GenBank/DDBJ databases">
        <authorList>
            <person name="Babu N.S."/>
            <person name="Beckwith C.J."/>
            <person name="Beseler K.G."/>
            <person name="Brison A."/>
            <person name="Carone J.V."/>
            <person name="Caskin T.P."/>
            <person name="Diamond M."/>
            <person name="Durham M.E."/>
            <person name="Foxe J.M."/>
            <person name="Go M."/>
            <person name="Henderson B.A."/>
            <person name="Jones I.B."/>
            <person name="McGettigan J.A."/>
            <person name="Micheletti S.J."/>
            <person name="Nasrallah M.E."/>
            <person name="Ortiz D."/>
            <person name="Piller C.R."/>
            <person name="Privatt S.R."/>
            <person name="Schneider S.L."/>
            <person name="Sharp S."/>
            <person name="Smith T.C."/>
            <person name="Stanton J.D."/>
            <person name="Ullery H.E."/>
            <person name="Wilson R.J."/>
            <person name="Serrano M.G."/>
            <person name="Buck G."/>
            <person name="Lee V."/>
            <person name="Wang Y."/>
            <person name="Carvalho R."/>
            <person name="Voegtly L."/>
            <person name="Shi R."/>
            <person name="Duckworth R."/>
            <person name="Johnson A."/>
            <person name="Loviza R."/>
            <person name="Walstead R."/>
            <person name="Shah Z."/>
            <person name="Kiflezghi M."/>
            <person name="Wade K."/>
            <person name="Ball S.L."/>
            <person name="Bradley K.W."/>
            <person name="Asai D.J."/>
            <person name="Bowman C.A."/>
            <person name="Russell D.A."/>
            <person name="Pope W.H."/>
            <person name="Jacobs-Sera D."/>
            <person name="Hendrix R.W."/>
            <person name="Hatfull G.F."/>
        </authorList>
    </citation>
    <scope>NUCLEOTIDE SEQUENCE</scope>
</reference>
<dbReference type="InterPro" id="IPR036890">
    <property type="entry name" value="HATPase_C_sf"/>
</dbReference>
<evidence type="ECO:0000256" key="14">
    <source>
        <dbReference type="SAM" id="Phobius"/>
    </source>
</evidence>
<feature type="transmembrane region" description="Helical" evidence="14">
    <location>
        <begin position="178"/>
        <end position="200"/>
    </location>
</feature>
<dbReference type="PANTHER" id="PTHR44936:SF9">
    <property type="entry name" value="SENSOR PROTEIN CREC"/>
    <property type="match status" value="1"/>
</dbReference>
<evidence type="ECO:0000256" key="8">
    <source>
        <dbReference type="ARBA" id="ARBA00022741"/>
    </source>
</evidence>
<dbReference type="EC" id="2.7.13.3" evidence="3"/>
<feature type="transmembrane region" description="Helical" evidence="14">
    <location>
        <begin position="20"/>
        <end position="39"/>
    </location>
</feature>
<evidence type="ECO:0000256" key="11">
    <source>
        <dbReference type="ARBA" id="ARBA00022989"/>
    </source>
</evidence>
<keyword evidence="10" id="KW-0067">ATP-binding</keyword>
<dbReference type="Pfam" id="PF02518">
    <property type="entry name" value="HATPase_c"/>
    <property type="match status" value="1"/>
</dbReference>
<dbReference type="GO" id="GO:0000155">
    <property type="term" value="F:phosphorelay sensor kinase activity"/>
    <property type="evidence" value="ECO:0007669"/>
    <property type="project" value="InterPro"/>
</dbReference>
<dbReference type="AlphaFoldDB" id="A0A2P2C9Y4"/>
<dbReference type="SUPFAM" id="SSF55890">
    <property type="entry name" value="Sporulation response regulatory protein Spo0B"/>
    <property type="match status" value="1"/>
</dbReference>
<dbReference type="SMART" id="SM00387">
    <property type="entry name" value="HATPase_c"/>
    <property type="match status" value="1"/>
</dbReference>
<keyword evidence="6" id="KW-0808">Transferase</keyword>
<evidence type="ECO:0000256" key="7">
    <source>
        <dbReference type="ARBA" id="ARBA00022692"/>
    </source>
</evidence>
<gene>
    <name evidence="16" type="ORF">NOCA1160063</name>
</gene>
<dbReference type="Pfam" id="PF17203">
    <property type="entry name" value="sCache_3_2"/>
    <property type="match status" value="1"/>
</dbReference>
<keyword evidence="12" id="KW-0902">Two-component regulatory system</keyword>
<organism evidence="16">
    <name type="scientific">metagenome</name>
    <dbReference type="NCBI Taxonomy" id="256318"/>
    <lineage>
        <taxon>unclassified sequences</taxon>
        <taxon>metagenomes</taxon>
    </lineage>
</organism>
<dbReference type="EMBL" id="CZKB01000008">
    <property type="protein sequence ID" value="CUR58796.1"/>
    <property type="molecule type" value="Genomic_DNA"/>
</dbReference>
<dbReference type="SMART" id="SM00091">
    <property type="entry name" value="PAS"/>
    <property type="match status" value="1"/>
</dbReference>
<comment type="catalytic activity">
    <reaction evidence="1">
        <text>ATP + protein L-histidine = ADP + protein N-phospho-L-histidine.</text>
        <dbReference type="EC" id="2.7.13.3"/>
    </reaction>
</comment>
<dbReference type="InterPro" id="IPR035965">
    <property type="entry name" value="PAS-like_dom_sf"/>
</dbReference>
<dbReference type="PROSITE" id="PS50109">
    <property type="entry name" value="HIS_KIN"/>
    <property type="match status" value="1"/>
</dbReference>
<dbReference type="InterPro" id="IPR000014">
    <property type="entry name" value="PAS"/>
</dbReference>
<dbReference type="InterPro" id="IPR005467">
    <property type="entry name" value="His_kinase_dom"/>
</dbReference>
<dbReference type="InterPro" id="IPR016120">
    <property type="entry name" value="Sig_transdc_His_kin_SpoOB"/>
</dbReference>
<protein>
    <recommendedName>
        <fullName evidence="3">histidine kinase</fullName>
        <ecNumber evidence="3">2.7.13.3</ecNumber>
    </recommendedName>
</protein>
<evidence type="ECO:0000313" key="16">
    <source>
        <dbReference type="EMBL" id="CUR58796.1"/>
    </source>
</evidence>
<dbReference type="InterPro" id="IPR029151">
    <property type="entry name" value="Sensor-like_sf"/>
</dbReference>
<evidence type="ECO:0000256" key="10">
    <source>
        <dbReference type="ARBA" id="ARBA00022840"/>
    </source>
</evidence>
<accession>A0A2P2C9Y4</accession>
<evidence type="ECO:0000256" key="4">
    <source>
        <dbReference type="ARBA" id="ARBA00022475"/>
    </source>
</evidence>
<keyword evidence="11 14" id="KW-1133">Transmembrane helix</keyword>
<dbReference type="Gene3D" id="3.30.565.10">
    <property type="entry name" value="Histidine kinase-like ATPase, C-terminal domain"/>
    <property type="match status" value="1"/>
</dbReference>
<evidence type="ECO:0000256" key="6">
    <source>
        <dbReference type="ARBA" id="ARBA00022679"/>
    </source>
</evidence>
<evidence type="ECO:0000256" key="2">
    <source>
        <dbReference type="ARBA" id="ARBA00004651"/>
    </source>
</evidence>
<dbReference type="SUPFAM" id="SSF103190">
    <property type="entry name" value="Sensory domain-like"/>
    <property type="match status" value="1"/>
</dbReference>
<keyword evidence="8" id="KW-0547">Nucleotide-binding</keyword>
<feature type="domain" description="Histidine kinase" evidence="15">
    <location>
        <begin position="312"/>
        <end position="533"/>
    </location>
</feature>
<sequence>MRDMTRRAQGESPVARQILLLQVGVVVVLVVTAVALAALDARRDSREAAREQATVVARSVADSPFVRREVATADPTTALQPFAEEVRRDTGTDFVVIMSTDRVRWTHPDTSQIGGTFVGSVGRAPEGQVFTQEFVGTLGPSVRAVVPVTGDEGGDRVVALVAVGITVDRLDRQLLGDLPGIALAAGVTLLAGLLGAWLIARRLRRQTHGLGEREITRMYEYYRAVLGAVREGLLLVDSEMRVQLVNDEAVRLLALPDEVEGRPLAELGLPPGLVAAVEHRTAVADQTYVLGHQVLVLSTSPAYWHQDEVGAVVTVRDRTELQAVTGELDLVRGLTESLRSQNHESANRLHTIVSLVEMGRPEQAVEFATQELQVAQGLADVVVSAVEEPVLAALLLGKTAQAAERGIDLDIVGELPSELPVAPRDLVALVGNLVDNAFDAVAETRAERAQRVRVGLAGDVRTLRIEVDDSGPGIPPEDRAQVLDRGWSSKAAEGRGLGLAIVSQVVSRHGGRLEVTDSPLGGARFALTVETSGDGDVR</sequence>
<keyword evidence="9 16" id="KW-0418">Kinase</keyword>
<dbReference type="InterPro" id="IPR003594">
    <property type="entry name" value="HATPase_dom"/>
</dbReference>
<evidence type="ECO:0000256" key="3">
    <source>
        <dbReference type="ARBA" id="ARBA00012438"/>
    </source>
</evidence>
<keyword evidence="7 14" id="KW-0812">Transmembrane</keyword>
<evidence type="ECO:0000256" key="13">
    <source>
        <dbReference type="ARBA" id="ARBA00023136"/>
    </source>
</evidence>
<dbReference type="SUPFAM" id="SSF55874">
    <property type="entry name" value="ATPase domain of HSP90 chaperone/DNA topoisomerase II/histidine kinase"/>
    <property type="match status" value="1"/>
</dbReference>
<evidence type="ECO:0000256" key="9">
    <source>
        <dbReference type="ARBA" id="ARBA00022777"/>
    </source>
</evidence>
<dbReference type="GO" id="GO:0005886">
    <property type="term" value="C:plasma membrane"/>
    <property type="evidence" value="ECO:0007669"/>
    <property type="project" value="UniProtKB-SubCell"/>
</dbReference>
<evidence type="ECO:0000256" key="12">
    <source>
        <dbReference type="ARBA" id="ARBA00023012"/>
    </source>
</evidence>
<dbReference type="PRINTS" id="PR00344">
    <property type="entry name" value="BCTRLSENSOR"/>
</dbReference>
<evidence type="ECO:0000259" key="15">
    <source>
        <dbReference type="PROSITE" id="PS50109"/>
    </source>
</evidence>
<evidence type="ECO:0000256" key="1">
    <source>
        <dbReference type="ARBA" id="ARBA00000085"/>
    </source>
</evidence>
<dbReference type="InterPro" id="IPR004358">
    <property type="entry name" value="Sig_transdc_His_kin-like_C"/>
</dbReference>
<proteinExistence type="predicted"/>
<keyword evidence="13 14" id="KW-0472">Membrane</keyword>
<name>A0A2P2C9Y4_9ZZZZ</name>
<dbReference type="GO" id="GO:0005524">
    <property type="term" value="F:ATP binding"/>
    <property type="evidence" value="ECO:0007669"/>
    <property type="project" value="UniProtKB-KW"/>
</dbReference>